<sequence>MPEARVMAVAKSNLVACCVSIPATEPASPTGQQGPNDPASK</sequence>
<name>A0ABW2C3Y9_9PSEU</name>
<evidence type="ECO:0000313" key="2">
    <source>
        <dbReference type="Proteomes" id="UP001596337"/>
    </source>
</evidence>
<dbReference type="Proteomes" id="UP001596337">
    <property type="component" value="Unassembled WGS sequence"/>
</dbReference>
<proteinExistence type="predicted"/>
<gene>
    <name evidence="1" type="ORF">ACFQGD_18075</name>
</gene>
<accession>A0ABW2C3Y9</accession>
<dbReference type="EMBL" id="JBHSXX010000001">
    <property type="protein sequence ID" value="MFC6869055.1"/>
    <property type="molecule type" value="Genomic_DNA"/>
</dbReference>
<keyword evidence="2" id="KW-1185">Reference proteome</keyword>
<reference evidence="2" key="1">
    <citation type="journal article" date="2019" name="Int. J. Syst. Evol. Microbiol.">
        <title>The Global Catalogue of Microorganisms (GCM) 10K type strain sequencing project: providing services to taxonomists for standard genome sequencing and annotation.</title>
        <authorList>
            <consortium name="The Broad Institute Genomics Platform"/>
            <consortium name="The Broad Institute Genome Sequencing Center for Infectious Disease"/>
            <person name="Wu L."/>
            <person name="Ma J."/>
        </authorList>
    </citation>
    <scope>NUCLEOTIDE SEQUENCE [LARGE SCALE GENOMIC DNA]</scope>
    <source>
        <strain evidence="2">KCTC 32255</strain>
    </source>
</reference>
<evidence type="ECO:0000313" key="1">
    <source>
        <dbReference type="EMBL" id="MFC6869055.1"/>
    </source>
</evidence>
<organism evidence="1 2">
    <name type="scientific">Haloechinothrix salitolerans</name>
    <dbReference type="NCBI Taxonomy" id="926830"/>
    <lineage>
        <taxon>Bacteria</taxon>
        <taxon>Bacillati</taxon>
        <taxon>Actinomycetota</taxon>
        <taxon>Actinomycetes</taxon>
        <taxon>Pseudonocardiales</taxon>
        <taxon>Pseudonocardiaceae</taxon>
        <taxon>Haloechinothrix</taxon>
    </lineage>
</organism>
<comment type="caution">
    <text evidence="1">The sequence shown here is derived from an EMBL/GenBank/DDBJ whole genome shotgun (WGS) entry which is preliminary data.</text>
</comment>
<dbReference type="RefSeq" id="WP_345393260.1">
    <property type="nucleotide sequence ID" value="NZ_BAABLA010000018.1"/>
</dbReference>
<protein>
    <submittedName>
        <fullName evidence="1">Uncharacterized protein</fullName>
    </submittedName>
</protein>